<dbReference type="EMBL" id="CP043031">
    <property type="protein sequence ID" value="QEH92171.1"/>
    <property type="molecule type" value="Genomic_DNA"/>
</dbReference>
<accession>A0ABX5Z5C6</accession>
<dbReference type="Gene3D" id="3.40.710.10">
    <property type="entry name" value="DD-peptidase/beta-lactamase superfamily"/>
    <property type="match status" value="1"/>
</dbReference>
<protein>
    <submittedName>
        <fullName evidence="2">Serine hydrolase</fullName>
    </submittedName>
</protein>
<dbReference type="Pfam" id="PF00144">
    <property type="entry name" value="Beta-lactamase"/>
    <property type="match status" value="1"/>
</dbReference>
<dbReference type="Proteomes" id="UP000323565">
    <property type="component" value="Chromosome"/>
</dbReference>
<evidence type="ECO:0000313" key="2">
    <source>
        <dbReference type="EMBL" id="QEH92171.1"/>
    </source>
</evidence>
<evidence type="ECO:0000313" key="3">
    <source>
        <dbReference type="Proteomes" id="UP000323565"/>
    </source>
</evidence>
<keyword evidence="3" id="KW-1185">Reference proteome</keyword>
<proteinExistence type="predicted"/>
<gene>
    <name evidence="2" type="ORF">FV141_00435</name>
</gene>
<dbReference type="PANTHER" id="PTHR46825">
    <property type="entry name" value="D-ALANYL-D-ALANINE-CARBOXYPEPTIDASE/ENDOPEPTIDASE AMPH"/>
    <property type="match status" value="1"/>
</dbReference>
<dbReference type="GO" id="GO:0016787">
    <property type="term" value="F:hydrolase activity"/>
    <property type="evidence" value="ECO:0007669"/>
    <property type="project" value="UniProtKB-KW"/>
</dbReference>
<dbReference type="InterPro" id="IPR012338">
    <property type="entry name" value="Beta-lactam/transpept-like"/>
</dbReference>
<dbReference type="SUPFAM" id="SSF56601">
    <property type="entry name" value="beta-lactamase/transpeptidase-like"/>
    <property type="match status" value="1"/>
</dbReference>
<name>A0ABX5Z5C6_9MICO</name>
<sequence>MRDVDESRRTPVSLTVRDRSIAYEVRRGGVVTATCVGELQQPPTLLEWGSVTKTVTAQVAARLAERGELDLAAPVTTYLPDAELPTWVDVSSLMSHTSGLPRLPQGVPFAAADPYARFTTTYFDEHVVPTLGTLHDGTVGTWRYSNLGYAVLTRVVERRTGQDWSGLARDLVLDPLGLDETTTWHDPERIARLHTWTGKVRSTWVDTGPFIGAGGLLSTFDDLCRYAQRIAAAPWTGHRPVGWMRSKDLWWHNGHNRDQGALVGFDDGGATTVVVHTLGHRFGTADHKAAELIRASSSR</sequence>
<dbReference type="PANTHER" id="PTHR46825:SF9">
    <property type="entry name" value="BETA-LACTAMASE-RELATED DOMAIN-CONTAINING PROTEIN"/>
    <property type="match status" value="1"/>
</dbReference>
<dbReference type="InterPro" id="IPR001466">
    <property type="entry name" value="Beta-lactam-related"/>
</dbReference>
<dbReference type="InterPro" id="IPR050491">
    <property type="entry name" value="AmpC-like"/>
</dbReference>
<evidence type="ECO:0000259" key="1">
    <source>
        <dbReference type="Pfam" id="PF00144"/>
    </source>
</evidence>
<feature type="domain" description="Beta-lactamase-related" evidence="1">
    <location>
        <begin position="39"/>
        <end position="288"/>
    </location>
</feature>
<organism evidence="2 3">
    <name type="scientific">Dermacoccus abyssi</name>
    <dbReference type="NCBI Taxonomy" id="322596"/>
    <lineage>
        <taxon>Bacteria</taxon>
        <taxon>Bacillati</taxon>
        <taxon>Actinomycetota</taxon>
        <taxon>Actinomycetes</taxon>
        <taxon>Micrococcales</taxon>
        <taxon>Dermacoccaceae</taxon>
        <taxon>Dermacoccus</taxon>
    </lineage>
</organism>
<keyword evidence="2" id="KW-0378">Hydrolase</keyword>
<reference evidence="2 3" key="1">
    <citation type="submission" date="2019-08" db="EMBL/GenBank/DDBJ databases">
        <title>Dermacoccus abyssi strain HZAU 226, whole genome Nanopore sequencing project.</title>
        <authorList>
            <person name="Guo A."/>
            <person name="Zhang X."/>
            <person name="Ruan Y."/>
            <person name="Liu W."/>
            <person name="Chen Q."/>
            <person name="Gu L."/>
        </authorList>
    </citation>
    <scope>NUCLEOTIDE SEQUENCE [LARGE SCALE GENOMIC DNA]</scope>
    <source>
        <strain evidence="2 3">HZAU 226</strain>
    </source>
</reference>